<evidence type="ECO:0000256" key="5">
    <source>
        <dbReference type="ARBA" id="ARBA00024722"/>
    </source>
</evidence>
<dbReference type="GO" id="GO:0005524">
    <property type="term" value="F:ATP binding"/>
    <property type="evidence" value="ECO:0007669"/>
    <property type="project" value="UniProtKB-KW"/>
</dbReference>
<dbReference type="OrthoDB" id="9778547at2"/>
<accession>A0A2U8Q141</accession>
<evidence type="ECO:0000313" key="8">
    <source>
        <dbReference type="Proteomes" id="UP000215884"/>
    </source>
</evidence>
<dbReference type="InterPro" id="IPR003593">
    <property type="entry name" value="AAA+_ATPase"/>
</dbReference>
<dbReference type="InterPro" id="IPR017871">
    <property type="entry name" value="ABC_transporter-like_CS"/>
</dbReference>
<name>A0A2U8Q141_9BRAD</name>
<keyword evidence="4 7" id="KW-0067">ATP-binding</keyword>
<dbReference type="PANTHER" id="PTHR42711:SF16">
    <property type="entry name" value="ABC TRANSPORTER ATP-BINDING PROTEIN"/>
    <property type="match status" value="1"/>
</dbReference>
<dbReference type="AlphaFoldDB" id="A0A2U8Q141"/>
<dbReference type="Pfam" id="PF00005">
    <property type="entry name" value="ABC_tran"/>
    <property type="match status" value="1"/>
</dbReference>
<dbReference type="SUPFAM" id="SSF52540">
    <property type="entry name" value="P-loop containing nucleoside triphosphate hydrolases"/>
    <property type="match status" value="1"/>
</dbReference>
<dbReference type="PROSITE" id="PS00211">
    <property type="entry name" value="ABC_TRANSPORTER_1"/>
    <property type="match status" value="1"/>
</dbReference>
<evidence type="ECO:0000256" key="2">
    <source>
        <dbReference type="ARBA" id="ARBA00022448"/>
    </source>
</evidence>
<dbReference type="InterPro" id="IPR003439">
    <property type="entry name" value="ABC_transporter-like_ATP-bd"/>
</dbReference>
<comment type="function">
    <text evidence="5">Involved in beta-(1--&gt;2)glucan export. Transmembrane domains (TMD) form a pore in the inner membrane and the ATP-binding domain (NBD) is responsible for energy generation.</text>
</comment>
<evidence type="ECO:0000256" key="3">
    <source>
        <dbReference type="ARBA" id="ARBA00022741"/>
    </source>
</evidence>
<evidence type="ECO:0000256" key="4">
    <source>
        <dbReference type="ARBA" id="ARBA00022840"/>
    </source>
</evidence>
<evidence type="ECO:0000313" key="7">
    <source>
        <dbReference type="EMBL" id="AWM03609.1"/>
    </source>
</evidence>
<keyword evidence="3" id="KW-0547">Nucleotide-binding</keyword>
<dbReference type="InterPro" id="IPR050763">
    <property type="entry name" value="ABC_transporter_ATP-binding"/>
</dbReference>
<dbReference type="SMART" id="SM00382">
    <property type="entry name" value="AAA"/>
    <property type="match status" value="1"/>
</dbReference>
<keyword evidence="2" id="KW-0813">Transport</keyword>
<dbReference type="CDD" id="cd03230">
    <property type="entry name" value="ABC_DR_subfamily_A"/>
    <property type="match status" value="1"/>
</dbReference>
<dbReference type="Proteomes" id="UP000215884">
    <property type="component" value="Chromosome"/>
</dbReference>
<dbReference type="PROSITE" id="PS50893">
    <property type="entry name" value="ABC_TRANSPORTER_2"/>
    <property type="match status" value="1"/>
</dbReference>
<keyword evidence="8" id="KW-1185">Reference proteome</keyword>
<dbReference type="EMBL" id="CP029426">
    <property type="protein sequence ID" value="AWM03609.1"/>
    <property type="molecule type" value="Genomic_DNA"/>
</dbReference>
<dbReference type="PANTHER" id="PTHR42711">
    <property type="entry name" value="ABC TRANSPORTER ATP-BINDING PROTEIN"/>
    <property type="match status" value="1"/>
</dbReference>
<organism evidence="7 8">
    <name type="scientific">Bradyrhizobium amphicarpaeae</name>
    <dbReference type="NCBI Taxonomy" id="1404768"/>
    <lineage>
        <taxon>Bacteria</taxon>
        <taxon>Pseudomonadati</taxon>
        <taxon>Pseudomonadota</taxon>
        <taxon>Alphaproteobacteria</taxon>
        <taxon>Hyphomicrobiales</taxon>
        <taxon>Nitrobacteraceae</taxon>
        <taxon>Bradyrhizobium</taxon>
    </lineage>
</organism>
<dbReference type="KEGG" id="brq:CIT40_28605"/>
<dbReference type="GO" id="GO:0016887">
    <property type="term" value="F:ATP hydrolysis activity"/>
    <property type="evidence" value="ECO:0007669"/>
    <property type="project" value="InterPro"/>
</dbReference>
<dbReference type="InterPro" id="IPR027417">
    <property type="entry name" value="P-loop_NTPase"/>
</dbReference>
<reference evidence="7 8" key="2">
    <citation type="journal article" date="2019" name="Int. J. Syst. Evol. Microbiol.">
        <title>Description and complete genome sequence of Bradyrhizobium amphicarpaeae sp. nov., harbouring photosystem and nitrogen-fixation genes.</title>
        <authorList>
            <person name="Bromfield E.S.P."/>
            <person name="Cloutier S."/>
            <person name="Nguyen H.D.T."/>
        </authorList>
    </citation>
    <scope>NUCLEOTIDE SEQUENCE [LARGE SCALE GENOMIC DNA]</scope>
    <source>
        <strain evidence="7 8">39S1MB</strain>
    </source>
</reference>
<comment type="similarity">
    <text evidence="1">Belongs to the ABC transporter superfamily.</text>
</comment>
<evidence type="ECO:0000256" key="1">
    <source>
        <dbReference type="ARBA" id="ARBA00005417"/>
    </source>
</evidence>
<reference evidence="7 8" key="1">
    <citation type="journal article" date="2017" name="Syst. Appl. Microbiol.">
        <title>Soybeans inoculated with root zone soils of Canadian native legumes harbour diverse and novel Bradyrhizobium spp. that possess agricultural potential.</title>
        <authorList>
            <person name="Bromfield E.S.P."/>
            <person name="Cloutier S."/>
            <person name="Tambong J.T."/>
            <person name="Tran Thi T.V."/>
        </authorList>
    </citation>
    <scope>NUCLEOTIDE SEQUENCE [LARGE SCALE GENOMIC DNA]</scope>
    <source>
        <strain evidence="7 8">39S1MB</strain>
    </source>
</reference>
<gene>
    <name evidence="7" type="ORF">CIT40_28605</name>
</gene>
<evidence type="ECO:0000259" key="6">
    <source>
        <dbReference type="PROSITE" id="PS50893"/>
    </source>
</evidence>
<proteinExistence type="inferred from homology"/>
<sequence>MTEFAAARFTVPKHLQVMVASDAKPDGVAVMKPDSSALEVKGLTKRFDRLAVDSLDLTIHAGEFYALVGPNGAGKTTTLRMVAGLLRPDAGAVSIFGIDALENPVAAKQVMAWVSDEPMIYDKLTPLEYLEFVAGLWGIAPSVSEPVAQDLLSSLGLEPHRHERCEGFSKGMRQKVALAGALVHDPRLIILDEPLTGLDAVSARHVKGLLSARVHAGCTVIMTTHILEVAERMADRIGVIASGRLVAEGTLTELRQQNGHADTSLEDLFIALVTLSEAA</sequence>
<protein>
    <submittedName>
        <fullName evidence="7">ABC transporter ATP-binding protein</fullName>
    </submittedName>
</protein>
<feature type="domain" description="ABC transporter" evidence="6">
    <location>
        <begin position="30"/>
        <end position="267"/>
    </location>
</feature>
<dbReference type="Gene3D" id="3.40.50.300">
    <property type="entry name" value="P-loop containing nucleotide triphosphate hydrolases"/>
    <property type="match status" value="1"/>
</dbReference>